<organism evidence="1 2">
    <name type="scientific">Gossypium davidsonii</name>
    <name type="common">Davidson's cotton</name>
    <name type="synonym">Gossypium klotzschianum subsp. davidsonii</name>
    <dbReference type="NCBI Taxonomy" id="34287"/>
    <lineage>
        <taxon>Eukaryota</taxon>
        <taxon>Viridiplantae</taxon>
        <taxon>Streptophyta</taxon>
        <taxon>Embryophyta</taxon>
        <taxon>Tracheophyta</taxon>
        <taxon>Spermatophyta</taxon>
        <taxon>Magnoliopsida</taxon>
        <taxon>eudicotyledons</taxon>
        <taxon>Gunneridae</taxon>
        <taxon>Pentapetalae</taxon>
        <taxon>rosids</taxon>
        <taxon>malvids</taxon>
        <taxon>Malvales</taxon>
        <taxon>Malvaceae</taxon>
        <taxon>Malvoideae</taxon>
        <taxon>Gossypium</taxon>
    </lineage>
</organism>
<comment type="caution">
    <text evidence="1">The sequence shown here is derived from an EMBL/GenBank/DDBJ whole genome shotgun (WGS) entry which is preliminary data.</text>
</comment>
<name>A0A7J8R7N7_GOSDV</name>
<evidence type="ECO:0000313" key="2">
    <source>
        <dbReference type="Proteomes" id="UP000593561"/>
    </source>
</evidence>
<gene>
    <name evidence="1" type="ORF">Godav_010780</name>
</gene>
<dbReference type="Proteomes" id="UP000593561">
    <property type="component" value="Unassembled WGS sequence"/>
</dbReference>
<sequence>MHPWSRPRRHRSNGECRAASSFFPLSSSNSKFS</sequence>
<proteinExistence type="predicted"/>
<accession>A0A7J8R7N7</accession>
<reference evidence="1 2" key="1">
    <citation type="journal article" date="2019" name="Genome Biol. Evol.">
        <title>Insights into the evolution of the New World diploid cottons (Gossypium, subgenus Houzingenia) based on genome sequencing.</title>
        <authorList>
            <person name="Grover C.E."/>
            <person name="Arick M.A. 2nd"/>
            <person name="Thrash A."/>
            <person name="Conover J.L."/>
            <person name="Sanders W.S."/>
            <person name="Peterson D.G."/>
            <person name="Frelichowski J.E."/>
            <person name="Scheffler J.A."/>
            <person name="Scheffler B.E."/>
            <person name="Wendel J.F."/>
        </authorList>
    </citation>
    <scope>NUCLEOTIDE SEQUENCE [LARGE SCALE GENOMIC DNA]</scope>
    <source>
        <strain evidence="1">27</strain>
        <tissue evidence="1">Leaf</tissue>
    </source>
</reference>
<dbReference type="AlphaFoldDB" id="A0A7J8R7N7"/>
<feature type="non-terminal residue" evidence="1">
    <location>
        <position position="33"/>
    </location>
</feature>
<evidence type="ECO:0000313" key="1">
    <source>
        <dbReference type="EMBL" id="MBA0609849.1"/>
    </source>
</evidence>
<protein>
    <submittedName>
        <fullName evidence="1">Uncharacterized protein</fullName>
    </submittedName>
</protein>
<keyword evidence="2" id="KW-1185">Reference proteome</keyword>
<dbReference type="EMBL" id="JABFAC010000004">
    <property type="protein sequence ID" value="MBA0609849.1"/>
    <property type="molecule type" value="Genomic_DNA"/>
</dbReference>